<dbReference type="GO" id="GO:0032259">
    <property type="term" value="P:methylation"/>
    <property type="evidence" value="ECO:0007669"/>
    <property type="project" value="UniProtKB-KW"/>
</dbReference>
<protein>
    <submittedName>
        <fullName evidence="2">Histone-lysine N-methyltransferase EZ3 isoform X1</fullName>
    </submittedName>
</protein>
<dbReference type="OrthoDB" id="6141102at2759"/>
<keyword evidence="3" id="KW-1185">Reference proteome</keyword>
<feature type="compositionally biased region" description="Low complexity" evidence="1">
    <location>
        <begin position="1"/>
        <end position="13"/>
    </location>
</feature>
<accession>A0A3L6TF02</accession>
<evidence type="ECO:0000256" key="1">
    <source>
        <dbReference type="SAM" id="MobiDB-lite"/>
    </source>
</evidence>
<dbReference type="AlphaFoldDB" id="A0A3L6TF02"/>
<dbReference type="GO" id="GO:0008168">
    <property type="term" value="F:methyltransferase activity"/>
    <property type="evidence" value="ECO:0007669"/>
    <property type="project" value="UniProtKB-KW"/>
</dbReference>
<evidence type="ECO:0000313" key="3">
    <source>
        <dbReference type="Proteomes" id="UP000275267"/>
    </source>
</evidence>
<organism evidence="2 3">
    <name type="scientific">Panicum miliaceum</name>
    <name type="common">Proso millet</name>
    <name type="synonym">Broomcorn millet</name>
    <dbReference type="NCBI Taxonomy" id="4540"/>
    <lineage>
        <taxon>Eukaryota</taxon>
        <taxon>Viridiplantae</taxon>
        <taxon>Streptophyta</taxon>
        <taxon>Embryophyta</taxon>
        <taxon>Tracheophyta</taxon>
        <taxon>Spermatophyta</taxon>
        <taxon>Magnoliopsida</taxon>
        <taxon>Liliopsida</taxon>
        <taxon>Poales</taxon>
        <taxon>Poaceae</taxon>
        <taxon>PACMAD clade</taxon>
        <taxon>Panicoideae</taxon>
        <taxon>Panicodae</taxon>
        <taxon>Paniceae</taxon>
        <taxon>Panicinae</taxon>
        <taxon>Panicum</taxon>
        <taxon>Panicum sect. Panicum</taxon>
    </lineage>
</organism>
<name>A0A3L6TF02_PANMI</name>
<reference evidence="3" key="1">
    <citation type="journal article" date="2019" name="Nat. Commun.">
        <title>The genome of broomcorn millet.</title>
        <authorList>
            <person name="Zou C."/>
            <person name="Miki D."/>
            <person name="Li D."/>
            <person name="Tang Q."/>
            <person name="Xiao L."/>
            <person name="Rajput S."/>
            <person name="Deng P."/>
            <person name="Jia W."/>
            <person name="Huang R."/>
            <person name="Zhang M."/>
            <person name="Sun Y."/>
            <person name="Hu J."/>
            <person name="Fu X."/>
            <person name="Schnable P.S."/>
            <person name="Li F."/>
            <person name="Zhang H."/>
            <person name="Feng B."/>
            <person name="Zhu X."/>
            <person name="Liu R."/>
            <person name="Schnable J.C."/>
            <person name="Zhu J.-K."/>
            <person name="Zhang H."/>
        </authorList>
    </citation>
    <scope>NUCLEOTIDE SEQUENCE [LARGE SCALE GENOMIC DNA]</scope>
</reference>
<sequence>MASSSKASDSSSQRSKRPDQGMGRDDAAATVVATHGKLMQLVRQIQSERLAYIKEKVEVNRKTLQRHTCALFDVAAAAEVSSRGTEGENALSRRAAELQSRPVESDLANGIGERDVVYVQEENPAAGTLVLSCSGGAAQRTVVRFVKLPLIDRIPPYTTWIFLDKYSAAAPF</sequence>
<comment type="caution">
    <text evidence="2">The sequence shown here is derived from an EMBL/GenBank/DDBJ whole genome shotgun (WGS) entry which is preliminary data.</text>
</comment>
<gene>
    <name evidence="2" type="ORF">C2845_PM01G12510</name>
</gene>
<dbReference type="Proteomes" id="UP000275267">
    <property type="component" value="Unassembled WGS sequence"/>
</dbReference>
<feature type="region of interest" description="Disordered" evidence="1">
    <location>
        <begin position="1"/>
        <end position="27"/>
    </location>
</feature>
<proteinExistence type="predicted"/>
<evidence type="ECO:0000313" key="2">
    <source>
        <dbReference type="EMBL" id="RLN38892.1"/>
    </source>
</evidence>
<feature type="compositionally biased region" description="Basic and acidic residues" evidence="1">
    <location>
        <begin position="16"/>
        <end position="27"/>
    </location>
</feature>
<dbReference type="EMBL" id="PQIB02000001">
    <property type="protein sequence ID" value="RLN38892.1"/>
    <property type="molecule type" value="Genomic_DNA"/>
</dbReference>
<dbReference type="STRING" id="4540.A0A3L6TF02"/>